<dbReference type="Gene3D" id="3.40.50.300">
    <property type="entry name" value="P-loop containing nucleotide triphosphate hydrolases"/>
    <property type="match status" value="2"/>
</dbReference>
<gene>
    <name evidence="7" type="ordered locus">EROM_060870</name>
</gene>
<sequence>MGFESAESVGYVDYFERLSSLLETNDECLVKKVMDVLCGDGANKQSVIEDVIGRGLSKENLSTMMDLTECFLCKRRREISFEDVELFDILFTQGEKRNLLEMIRKNVDLEKELAKALSGWKMYFMRWIIDNSRVFEYFLVHQLFPDKRVEARRLIQGENGSMGFVKYMDSDGLSLMKGSKVIDLEKTSDVNSTHAIRGEYPLGSSVRYEDGVKIVSVPGRSVRVEFDGQAPDNVKRLFGNDFMFNYIQSVVQDSILKRNGNVLVCAPTGSGKTVIGIMSILREIERRERIRVGYIVPMKALAREMCKTISKALSDHDTVVVEHTSDVYSGYNHLEKAGVIVSTPEKFDVLTRNTDLQFDLMIIDEIHIVGDTRGGAIEAIVARMSMGGGCRIVGLSATLPNYMDIGRFIRCDDSDIFHFGPEFRKSAIDYEIINVGMKEREMSMTVEKVLENLESNGPILVFVHSRGEALEVANEIKRYMERMDSPEVDVSPNVQGLLKHRVGIHHAGLDRKTRVAVEDLYRDGKIDVMVSTATLAWGVNLPGKTVIIKGTEVYDASYGWKPVKQIEMIQMFGRAGRFEDDRCKGVLISSKENEFLVQRSIDSKLLPNLCDCLNAEIVRGMRKFEEMIDWFKYTFYYTRLVKMSREPGKMVKDLVYSALRLLEDSGLVILEPCICPTTIGEISSRYYIHYRDAKRLFDEVSQIMMESSLFRILERTREFSDLKIDQKEMETLKELVPIPTESPFGILVQCYIANRMDSSSLSQNLCRMFRVLFEIGIRKRLGISKMILGWCKASEHRIFPYQTPLRHFACDKDALRNLEMKEIPFGMIEILGKEGLDEIGVCGNSIIEYLKYVPKFNILPSLRVSALGHYIVSIGIEKAFDDSMIHSNTYYLFITDSMEEKLIVYDAIIFERGCEYISQNYGLCTSSPFVNVCLLSSHYLCPTEPIPFDLRNTSRSALSIFSAVWESLMMKKVSRMNNYIKLGLFHNEISTEVVIVPNYSEKRRLMLLGYKPYTYEEFVSWRVSPRSATILEVHDIVSNHLIEACIVQCIMKNIQMVLAGLPFTVGGGIELIGSVEKNLKEPKVEIYESSILGYHGMLSNFRTRLSLNTHRLNMEKYSCLIICSTSKVVKHFKKFFKDARIALEYTGIKNGMYFTTKRTVDLWIDRKWNPQVDQIHMIGTDYYDYETSSWVDYSLADVKRYSLLGSKVFLYLKQSKKALYFSSENIPLYYCSSGRRELYMYSYWLGCEPEKSMECPLFVKDRELTRYGMVLCKYCVGMDTIEMFNERIKDKMGLKSIQALVCRASEAVLDMDTDEFEALSRAGVDLSAGKVHGVISYVLRMSGGDEWVFQQYEDKILPVMHRLYLCTVEISLEKMCLKTAFNAMFGLQNMMKVFSENKDKFYNAKLCGGIVLIEVISMPRSPMGCAVFFLFDGSKESSIMYADCPGTYSISWKHGSCYVMSDSYPGFETIEDGGIEMAGI</sequence>
<dbReference type="VEuPathDB" id="MicrosporidiaDB:EROM_060870"/>
<dbReference type="SUPFAM" id="SSF52540">
    <property type="entry name" value="P-loop containing nucleoside triphosphate hydrolases"/>
    <property type="match status" value="1"/>
</dbReference>
<dbReference type="Pfam" id="PF00271">
    <property type="entry name" value="Helicase_C"/>
    <property type="match status" value="1"/>
</dbReference>
<dbReference type="SMART" id="SM00490">
    <property type="entry name" value="HELICc"/>
    <property type="match status" value="1"/>
</dbReference>
<dbReference type="Proteomes" id="UP000010094">
    <property type="component" value="Chromosome VI"/>
</dbReference>
<keyword evidence="2" id="KW-0378">Hydrolase</keyword>
<dbReference type="InterPro" id="IPR001650">
    <property type="entry name" value="Helicase_C-like"/>
</dbReference>
<dbReference type="Pfam" id="PF00270">
    <property type="entry name" value="DEAD"/>
    <property type="match status" value="1"/>
</dbReference>
<dbReference type="InterPro" id="IPR036390">
    <property type="entry name" value="WH_DNA-bd_sf"/>
</dbReference>
<dbReference type="InterPro" id="IPR027417">
    <property type="entry name" value="P-loop_NTPase"/>
</dbReference>
<dbReference type="InterPro" id="IPR036388">
    <property type="entry name" value="WH-like_DNA-bd_sf"/>
</dbReference>
<dbReference type="PROSITE" id="PS51192">
    <property type="entry name" value="HELICASE_ATP_BIND_1"/>
    <property type="match status" value="1"/>
</dbReference>
<name>I7AN72_ENCRO</name>
<dbReference type="GeneID" id="20521483"/>
<dbReference type="SUPFAM" id="SSF158702">
    <property type="entry name" value="Sec63 N-terminal domain-like"/>
    <property type="match status" value="1"/>
</dbReference>
<protein>
    <submittedName>
        <fullName evidence="7">Pre-mRNA splicing helicase</fullName>
    </submittedName>
</protein>
<organism evidence="7 8">
    <name type="scientific">Encephalitozoon romaleae (strain SJ-2008)</name>
    <name type="common">Microsporidian parasite</name>
    <dbReference type="NCBI Taxonomy" id="1178016"/>
    <lineage>
        <taxon>Eukaryota</taxon>
        <taxon>Fungi</taxon>
        <taxon>Fungi incertae sedis</taxon>
        <taxon>Microsporidia</taxon>
        <taxon>Unikaryonidae</taxon>
        <taxon>Encephalitozoon</taxon>
    </lineage>
</organism>
<evidence type="ECO:0000259" key="6">
    <source>
        <dbReference type="PROSITE" id="PS51194"/>
    </source>
</evidence>
<dbReference type="RefSeq" id="XP_009264676.1">
    <property type="nucleotide sequence ID" value="XM_009266401.1"/>
</dbReference>
<dbReference type="OrthoDB" id="5575at2759"/>
<accession>I7AN72</accession>
<dbReference type="EMBL" id="CP003523">
    <property type="protein sequence ID" value="AFN83179.1"/>
    <property type="molecule type" value="Genomic_DNA"/>
</dbReference>
<evidence type="ECO:0000259" key="5">
    <source>
        <dbReference type="PROSITE" id="PS51192"/>
    </source>
</evidence>
<dbReference type="GO" id="GO:0005524">
    <property type="term" value="F:ATP binding"/>
    <property type="evidence" value="ECO:0007669"/>
    <property type="project" value="UniProtKB-KW"/>
</dbReference>
<dbReference type="CDD" id="cd18795">
    <property type="entry name" value="SF2_C_Ski2"/>
    <property type="match status" value="1"/>
</dbReference>
<dbReference type="InterPro" id="IPR050474">
    <property type="entry name" value="Hel308_SKI2-like"/>
</dbReference>
<feature type="domain" description="Helicase C-terminal" evidence="6">
    <location>
        <begin position="445"/>
        <end position="629"/>
    </location>
</feature>
<dbReference type="Gene3D" id="1.10.10.10">
    <property type="entry name" value="Winged helix-like DNA-binding domain superfamily/Winged helix DNA-binding domain"/>
    <property type="match status" value="1"/>
</dbReference>
<dbReference type="PANTHER" id="PTHR47961">
    <property type="entry name" value="DNA POLYMERASE THETA, PUTATIVE (AFU_ORTHOLOGUE AFUA_1G05260)-RELATED"/>
    <property type="match status" value="1"/>
</dbReference>
<dbReference type="HOGENOM" id="CLU_248096_0_0_1"/>
<reference evidence="7 8" key="1">
    <citation type="journal article" date="2012" name="Proc. Natl. Acad. Sci. U.S.A.">
        <title>Gain and loss of multiple functionally related, horizontally transferred genes in the reduced genomes of two microsporidian parasites.</title>
        <authorList>
            <person name="Pombert J.-F."/>
            <person name="Selman M."/>
            <person name="Burki F."/>
            <person name="Bardell F.T."/>
            <person name="Farinelli L."/>
            <person name="Solter L.F."/>
            <person name="Whitman D.W."/>
            <person name="Weiss L.M."/>
            <person name="Corradi N."/>
            <person name="Keeling P.J."/>
        </authorList>
    </citation>
    <scope>NUCLEOTIDE SEQUENCE [LARGE SCALE GENOMIC DNA]</scope>
    <source>
        <strain evidence="7 8">SJ-2008</strain>
    </source>
</reference>
<proteinExistence type="predicted"/>
<dbReference type="InterPro" id="IPR014001">
    <property type="entry name" value="Helicase_ATP-bd"/>
</dbReference>
<keyword evidence="8" id="KW-1185">Reference proteome</keyword>
<dbReference type="PROSITE" id="PS51194">
    <property type="entry name" value="HELICASE_CTER"/>
    <property type="match status" value="1"/>
</dbReference>
<dbReference type="InterPro" id="IPR004179">
    <property type="entry name" value="Sec63-dom"/>
</dbReference>
<dbReference type="Pfam" id="PF02889">
    <property type="entry name" value="Sec63"/>
    <property type="match status" value="1"/>
</dbReference>
<dbReference type="Gene3D" id="1.10.3380.10">
    <property type="entry name" value="Sec63 N-terminal domain-like domain"/>
    <property type="match status" value="2"/>
</dbReference>
<dbReference type="GO" id="GO:0016787">
    <property type="term" value="F:hydrolase activity"/>
    <property type="evidence" value="ECO:0007669"/>
    <property type="project" value="UniProtKB-KW"/>
</dbReference>
<evidence type="ECO:0000256" key="2">
    <source>
        <dbReference type="ARBA" id="ARBA00022801"/>
    </source>
</evidence>
<dbReference type="PANTHER" id="PTHR47961:SF6">
    <property type="entry name" value="DNA-DIRECTED DNA POLYMERASE"/>
    <property type="match status" value="1"/>
</dbReference>
<dbReference type="GO" id="GO:0004386">
    <property type="term" value="F:helicase activity"/>
    <property type="evidence" value="ECO:0007669"/>
    <property type="project" value="UniProtKB-KW"/>
</dbReference>
<keyword evidence="1" id="KW-0547">Nucleotide-binding</keyword>
<dbReference type="CDD" id="cd17921">
    <property type="entry name" value="DEXHc_Ski2"/>
    <property type="match status" value="1"/>
</dbReference>
<feature type="domain" description="Helicase ATP-binding" evidence="5">
    <location>
        <begin position="253"/>
        <end position="417"/>
    </location>
</feature>
<keyword evidence="3 7" id="KW-0347">Helicase</keyword>
<keyword evidence="4" id="KW-0067">ATP-binding</keyword>
<evidence type="ECO:0000256" key="4">
    <source>
        <dbReference type="ARBA" id="ARBA00022840"/>
    </source>
</evidence>
<dbReference type="InterPro" id="IPR011545">
    <property type="entry name" value="DEAD/DEAH_box_helicase_dom"/>
</dbReference>
<dbReference type="SMART" id="SM00487">
    <property type="entry name" value="DEXDc"/>
    <property type="match status" value="1"/>
</dbReference>
<evidence type="ECO:0000313" key="7">
    <source>
        <dbReference type="EMBL" id="AFN83179.1"/>
    </source>
</evidence>
<evidence type="ECO:0000256" key="1">
    <source>
        <dbReference type="ARBA" id="ARBA00022741"/>
    </source>
</evidence>
<dbReference type="GO" id="GO:0003676">
    <property type="term" value="F:nucleic acid binding"/>
    <property type="evidence" value="ECO:0007669"/>
    <property type="project" value="InterPro"/>
</dbReference>
<dbReference type="SMART" id="SM00973">
    <property type="entry name" value="Sec63"/>
    <property type="match status" value="1"/>
</dbReference>
<dbReference type="KEGG" id="ero:EROM_060870"/>
<dbReference type="SUPFAM" id="SSF46785">
    <property type="entry name" value="Winged helix' DNA-binding domain"/>
    <property type="match status" value="1"/>
</dbReference>
<evidence type="ECO:0000256" key="3">
    <source>
        <dbReference type="ARBA" id="ARBA00022806"/>
    </source>
</evidence>
<evidence type="ECO:0000313" key="8">
    <source>
        <dbReference type="Proteomes" id="UP000010094"/>
    </source>
</evidence>